<feature type="compositionally biased region" description="Low complexity" evidence="1">
    <location>
        <begin position="214"/>
        <end position="227"/>
    </location>
</feature>
<dbReference type="PANTHER" id="PTHR24121:SF22">
    <property type="entry name" value="PROTEIN ACCELERATED CELL DEATH 6-LIKE"/>
    <property type="match status" value="1"/>
</dbReference>
<dbReference type="PANTHER" id="PTHR24121">
    <property type="entry name" value="NO MECHANORECEPTOR POTENTIAL C, ISOFORM D-RELATED"/>
    <property type="match status" value="1"/>
</dbReference>
<protein>
    <submittedName>
        <fullName evidence="2">Uncharacterized protein</fullName>
    </submittedName>
</protein>
<dbReference type="SMART" id="SM00248">
    <property type="entry name" value="ANK"/>
    <property type="match status" value="4"/>
</dbReference>
<dbReference type="Gene3D" id="1.25.40.20">
    <property type="entry name" value="Ankyrin repeat-containing domain"/>
    <property type="match status" value="1"/>
</dbReference>
<dbReference type="InterPro" id="IPR002110">
    <property type="entry name" value="Ankyrin_rpt"/>
</dbReference>
<reference evidence="2 3" key="1">
    <citation type="submission" date="2024-01" db="EMBL/GenBank/DDBJ databases">
        <authorList>
            <person name="Waweru B."/>
        </authorList>
    </citation>
    <scope>NUCLEOTIDE SEQUENCE [LARGE SCALE GENOMIC DNA]</scope>
</reference>
<comment type="caution">
    <text evidence="2">The sequence shown here is derived from an EMBL/GenBank/DDBJ whole genome shotgun (WGS) entry which is preliminary data.</text>
</comment>
<evidence type="ECO:0000256" key="1">
    <source>
        <dbReference type="SAM" id="MobiDB-lite"/>
    </source>
</evidence>
<dbReference type="AlphaFoldDB" id="A0AAV1SFX2"/>
<evidence type="ECO:0000313" key="3">
    <source>
        <dbReference type="Proteomes" id="UP001314170"/>
    </source>
</evidence>
<gene>
    <name evidence="2" type="ORF">DCAF_LOCUS22656</name>
</gene>
<dbReference type="EMBL" id="CAWUPB010001178">
    <property type="protein sequence ID" value="CAK7349933.1"/>
    <property type="molecule type" value="Genomic_DNA"/>
</dbReference>
<evidence type="ECO:0000313" key="2">
    <source>
        <dbReference type="EMBL" id="CAK7349933.1"/>
    </source>
</evidence>
<proteinExistence type="predicted"/>
<keyword evidence="3" id="KW-1185">Reference proteome</keyword>
<organism evidence="2 3">
    <name type="scientific">Dovyalis caffra</name>
    <dbReference type="NCBI Taxonomy" id="77055"/>
    <lineage>
        <taxon>Eukaryota</taxon>
        <taxon>Viridiplantae</taxon>
        <taxon>Streptophyta</taxon>
        <taxon>Embryophyta</taxon>
        <taxon>Tracheophyta</taxon>
        <taxon>Spermatophyta</taxon>
        <taxon>Magnoliopsida</taxon>
        <taxon>eudicotyledons</taxon>
        <taxon>Gunneridae</taxon>
        <taxon>Pentapetalae</taxon>
        <taxon>rosids</taxon>
        <taxon>fabids</taxon>
        <taxon>Malpighiales</taxon>
        <taxon>Salicaceae</taxon>
        <taxon>Flacourtieae</taxon>
        <taxon>Dovyalis</taxon>
    </lineage>
</organism>
<dbReference type="InterPro" id="IPR036770">
    <property type="entry name" value="Ankyrin_rpt-contain_sf"/>
</dbReference>
<accession>A0AAV1SFX2</accession>
<sequence>MDLPEQSVDPALYKAAVQSKIDPYKFYQTSLNQLLTPNKNIILHVYLENQRTEPESTDFVDRILEMCPPLLLQRNMKGEIPLHFAASYDLPKVAGVLIDRAKALPFDLEIGLTKAKKMLRMTNEEKDTALHVAAQNFHSSVVIILTEADLNFYIPPILMEKLHFVSEEVIDIILKKCKLMDYSGPNGRTALHAAVMHNYQAAVATDCAGGRASTSGTVKRSSSLSSSAPKLLFN</sequence>
<name>A0AAV1SFX2_9ROSI</name>
<dbReference type="SUPFAM" id="SSF48403">
    <property type="entry name" value="Ankyrin repeat"/>
    <property type="match status" value="1"/>
</dbReference>
<dbReference type="Proteomes" id="UP001314170">
    <property type="component" value="Unassembled WGS sequence"/>
</dbReference>
<feature type="region of interest" description="Disordered" evidence="1">
    <location>
        <begin position="214"/>
        <end position="234"/>
    </location>
</feature>